<evidence type="ECO:0000313" key="3">
    <source>
        <dbReference type="EMBL" id="GEL26409.1"/>
    </source>
</evidence>
<dbReference type="Proteomes" id="UP000321685">
    <property type="component" value="Unassembled WGS sequence"/>
</dbReference>
<protein>
    <recommendedName>
        <fullName evidence="2">DUF5926 domain-containing protein</fullName>
    </recommendedName>
</protein>
<gene>
    <name evidence="3" type="ORF">PSU4_53630</name>
</gene>
<feature type="region of interest" description="Disordered" evidence="1">
    <location>
        <begin position="1"/>
        <end position="25"/>
    </location>
</feature>
<organism evidence="3 4">
    <name type="scientific">Pseudonocardia sulfidoxydans NBRC 16205</name>
    <dbReference type="NCBI Taxonomy" id="1223511"/>
    <lineage>
        <taxon>Bacteria</taxon>
        <taxon>Bacillati</taxon>
        <taxon>Actinomycetota</taxon>
        <taxon>Actinomycetes</taxon>
        <taxon>Pseudonocardiales</taxon>
        <taxon>Pseudonocardiaceae</taxon>
        <taxon>Pseudonocardia</taxon>
    </lineage>
</organism>
<dbReference type="InterPro" id="IPR004027">
    <property type="entry name" value="SEC_C_motif"/>
</dbReference>
<dbReference type="Gene3D" id="3.10.450.50">
    <property type="match status" value="1"/>
</dbReference>
<dbReference type="InterPro" id="IPR045970">
    <property type="entry name" value="DUF5926"/>
</dbReference>
<dbReference type="AlphaFoldDB" id="A0A511DNL7"/>
<evidence type="ECO:0000256" key="1">
    <source>
        <dbReference type="SAM" id="MobiDB-lite"/>
    </source>
</evidence>
<dbReference type="RefSeq" id="WP_147114353.1">
    <property type="nucleotide sequence ID" value="NZ_BJVJ01000089.1"/>
</dbReference>
<evidence type="ECO:0000313" key="4">
    <source>
        <dbReference type="Proteomes" id="UP000321685"/>
    </source>
</evidence>
<dbReference type="Pfam" id="PF02810">
    <property type="entry name" value="SEC-C"/>
    <property type="match status" value="1"/>
</dbReference>
<dbReference type="OrthoDB" id="5512013at2"/>
<dbReference type="Pfam" id="PF19348">
    <property type="entry name" value="DUF5926"/>
    <property type="match status" value="1"/>
</dbReference>
<reference evidence="3 4" key="1">
    <citation type="submission" date="2019-07" db="EMBL/GenBank/DDBJ databases">
        <title>Whole genome shotgun sequence of Pseudonocardia sulfidoxydans NBRC 16205.</title>
        <authorList>
            <person name="Hosoyama A."/>
            <person name="Uohara A."/>
            <person name="Ohji S."/>
            <person name="Ichikawa N."/>
        </authorList>
    </citation>
    <scope>NUCLEOTIDE SEQUENCE [LARGE SCALE GENOMIC DNA]</scope>
    <source>
        <strain evidence="3 4">NBRC 16205</strain>
    </source>
</reference>
<keyword evidence="4" id="KW-1185">Reference proteome</keyword>
<accession>A0A511DNL7</accession>
<name>A0A511DNL7_9PSEU</name>
<proteinExistence type="predicted"/>
<dbReference type="EMBL" id="BJVJ01000089">
    <property type="protein sequence ID" value="GEL26409.1"/>
    <property type="molecule type" value="Genomic_DNA"/>
</dbReference>
<dbReference type="SUPFAM" id="SSF103642">
    <property type="entry name" value="Sec-C motif"/>
    <property type="match status" value="1"/>
</dbReference>
<evidence type="ECO:0000259" key="2">
    <source>
        <dbReference type="Pfam" id="PF19348"/>
    </source>
</evidence>
<feature type="domain" description="DUF5926" evidence="2">
    <location>
        <begin position="46"/>
        <end position="315"/>
    </location>
</feature>
<comment type="caution">
    <text evidence="3">The sequence shown here is derived from an EMBL/GenBank/DDBJ whole genome shotgun (WGS) entry which is preliminary data.</text>
</comment>
<sequence>MAKKTRNRAAAASAPGENPRRPCPCGSGKRYKVCHGAGDDVIVIRPFDGLAAEADLVAMREFLPSATAPFPLRDKGERPVTVTSVLPGASAALVRADGSIMIGMQVQTRSGDLSADVARAVRWAQQAEAGESLPVVGPGLGGDPVRLQDLLDPGATLDLTMHQDFGWWVPEQDGELAPELTAMLERANSVIMPTEPVVADGVRAAYWVDTGSKAHIRWVRPEPEDRLLAAMARLQAGDGLALSDDARYLGSFRAHGLLVPVWDLDRDLHPKEWTAPVAAFAARLDEALAGLDDTPPTDAERRARDALAGKQVTLR</sequence>